<dbReference type="InterPro" id="IPR028160">
    <property type="entry name" value="Slx9-like"/>
</dbReference>
<evidence type="ECO:0000256" key="3">
    <source>
        <dbReference type="ARBA" id="ARBA00023242"/>
    </source>
</evidence>
<evidence type="ECO:0000256" key="2">
    <source>
        <dbReference type="ARBA" id="ARBA00011022"/>
    </source>
</evidence>
<dbReference type="GO" id="GO:0005730">
    <property type="term" value="C:nucleolus"/>
    <property type="evidence" value="ECO:0007669"/>
    <property type="project" value="UniProtKB-SubCell"/>
</dbReference>
<dbReference type="KEGG" id="dhe:111597541"/>
<dbReference type="PANTHER" id="PTHR31109:SF2">
    <property type="entry name" value="RIBOSOME BIOGENESIS PROTEIN SLX9 HOMOLOG"/>
    <property type="match status" value="1"/>
</dbReference>
<dbReference type="AlphaFoldDB" id="A0A6J1LL62"/>
<dbReference type="GO" id="GO:0000462">
    <property type="term" value="P:maturation of SSU-rRNA from tricistronic rRNA transcript (SSU-rRNA, 5.8S rRNA, LSU-rRNA)"/>
    <property type="evidence" value="ECO:0007669"/>
    <property type="project" value="InterPro"/>
</dbReference>
<dbReference type="Pfam" id="PF15341">
    <property type="entry name" value="SLX9"/>
    <property type="match status" value="1"/>
</dbReference>
<organism evidence="5 6">
    <name type="scientific">Drosophila hydei</name>
    <name type="common">Fruit fly</name>
    <dbReference type="NCBI Taxonomy" id="7224"/>
    <lineage>
        <taxon>Eukaryota</taxon>
        <taxon>Metazoa</taxon>
        <taxon>Ecdysozoa</taxon>
        <taxon>Arthropoda</taxon>
        <taxon>Hexapoda</taxon>
        <taxon>Insecta</taxon>
        <taxon>Pterygota</taxon>
        <taxon>Neoptera</taxon>
        <taxon>Endopterygota</taxon>
        <taxon>Diptera</taxon>
        <taxon>Brachycera</taxon>
        <taxon>Muscomorpha</taxon>
        <taxon>Ephydroidea</taxon>
        <taxon>Drosophilidae</taxon>
        <taxon>Drosophila</taxon>
    </lineage>
</organism>
<reference evidence="6" key="1">
    <citation type="submission" date="2025-08" db="UniProtKB">
        <authorList>
            <consortium name="RefSeq"/>
        </authorList>
    </citation>
    <scope>IDENTIFICATION</scope>
    <source>
        <strain evidence="6">15085-1641.00</strain>
        <tissue evidence="6">Whole body</tissue>
    </source>
</reference>
<evidence type="ECO:0000313" key="6">
    <source>
        <dbReference type="RefSeq" id="XP_023168098.2"/>
    </source>
</evidence>
<accession>A0A6J1LL62</accession>
<dbReference type="Proteomes" id="UP000504633">
    <property type="component" value="Unplaced"/>
</dbReference>
<dbReference type="OrthoDB" id="18703at2759"/>
<dbReference type="PANTHER" id="PTHR31109">
    <property type="entry name" value="PROTEIN FAM207A"/>
    <property type="match status" value="1"/>
</dbReference>
<dbReference type="GeneID" id="111597541"/>
<keyword evidence="4" id="KW-0175">Coiled coil</keyword>
<dbReference type="RefSeq" id="XP_023168098.2">
    <property type="nucleotide sequence ID" value="XM_023312330.2"/>
</dbReference>
<evidence type="ECO:0000256" key="4">
    <source>
        <dbReference type="SAM" id="Coils"/>
    </source>
</evidence>
<keyword evidence="5" id="KW-1185">Reference proteome</keyword>
<comment type="subcellular location">
    <subcellularLocation>
        <location evidence="1">Nucleus</location>
        <location evidence="1">Nucleolus</location>
    </subcellularLocation>
</comment>
<feature type="coiled-coil region" evidence="4">
    <location>
        <begin position="16"/>
        <end position="128"/>
    </location>
</feature>
<comment type="similarity">
    <text evidence="2">Belongs to the SLX9 family.</text>
</comment>
<proteinExistence type="inferred from homology"/>
<gene>
    <name evidence="6" type="primary">LOC111597541</name>
</gene>
<evidence type="ECO:0000256" key="1">
    <source>
        <dbReference type="ARBA" id="ARBA00004604"/>
    </source>
</evidence>
<evidence type="ECO:0000313" key="5">
    <source>
        <dbReference type="Proteomes" id="UP000504633"/>
    </source>
</evidence>
<dbReference type="GO" id="GO:0030688">
    <property type="term" value="C:preribosome, small subunit precursor"/>
    <property type="evidence" value="ECO:0007669"/>
    <property type="project" value="InterPro"/>
</dbReference>
<sequence>MAKTKRNIRVKAKAAAGVAKQKVQQVQAKLNKAMRQDTLLHKTLSPKKTITKKEKSAEKHTKLLKRFVEIKKELKEEQARKNRQKTKVIGDLKPLRDALPSLGEIYKLVKTQRNVKKDESALEEVESLSAKKKIKKKRNEYVSKVQSFEKLIKDKNFKKNPREIIANHVRNRYQTMEEEESME</sequence>
<name>A0A6J1LL62_DROHY</name>
<keyword evidence="3" id="KW-0539">Nucleus</keyword>
<protein>
    <submittedName>
        <fullName evidence="6">Protein FAM207A</fullName>
    </submittedName>
</protein>
<dbReference type="OMA" id="HVRNKYQ"/>
<dbReference type="GO" id="GO:0030686">
    <property type="term" value="C:90S preribosome"/>
    <property type="evidence" value="ECO:0007669"/>
    <property type="project" value="InterPro"/>
</dbReference>